<dbReference type="InParanoid" id="A0A1M6DHU6"/>
<evidence type="ECO:0000256" key="3">
    <source>
        <dbReference type="ARBA" id="ARBA00022729"/>
    </source>
</evidence>
<gene>
    <name evidence="7" type="ORF">SAMN02745181_0741</name>
</gene>
<dbReference type="InterPro" id="IPR011050">
    <property type="entry name" value="Pectin_lyase_fold/virulence"/>
</dbReference>
<evidence type="ECO:0000256" key="1">
    <source>
        <dbReference type="ARBA" id="ARBA00004613"/>
    </source>
</evidence>
<evidence type="ECO:0000256" key="5">
    <source>
        <dbReference type="SAM" id="SignalP"/>
    </source>
</evidence>
<dbReference type="InterPro" id="IPR024535">
    <property type="entry name" value="RHGA/B-epi-like_pectate_lyase"/>
</dbReference>
<reference evidence="7 8" key="1">
    <citation type="submission" date="2016-11" db="EMBL/GenBank/DDBJ databases">
        <authorList>
            <person name="Jaros S."/>
            <person name="Januszkiewicz K."/>
            <person name="Wedrychowicz H."/>
        </authorList>
    </citation>
    <scope>NUCLEOTIDE SEQUENCE [LARGE SCALE GENOMIC DNA]</scope>
    <source>
        <strain evidence="7 8">DSM 18772</strain>
    </source>
</reference>
<dbReference type="Gene3D" id="2.160.20.10">
    <property type="entry name" value="Single-stranded right-handed beta-helix, Pectin lyase-like"/>
    <property type="match status" value="1"/>
</dbReference>
<dbReference type="OrthoDB" id="175607at2"/>
<dbReference type="Pfam" id="PF18884">
    <property type="entry name" value="TSP3_bac"/>
    <property type="match status" value="2"/>
</dbReference>
<feature type="domain" description="Rhamnogalacturonase A/B/Epimerase-like pectate lyase" evidence="6">
    <location>
        <begin position="402"/>
        <end position="446"/>
    </location>
</feature>
<feature type="chain" id="PRO_5013064948" evidence="5">
    <location>
        <begin position="26"/>
        <end position="967"/>
    </location>
</feature>
<dbReference type="Pfam" id="PF12708">
    <property type="entry name" value="Pect-lyase_RHGA_epim"/>
    <property type="match status" value="1"/>
</dbReference>
<dbReference type="AlphaFoldDB" id="A0A1M6DHU6"/>
<protein>
    <submittedName>
        <fullName evidence="7">Pectate lyase superfamily protein</fullName>
    </submittedName>
</protein>
<dbReference type="GO" id="GO:0016829">
    <property type="term" value="F:lyase activity"/>
    <property type="evidence" value="ECO:0007669"/>
    <property type="project" value="UniProtKB-KW"/>
</dbReference>
<evidence type="ECO:0000259" key="6">
    <source>
        <dbReference type="Pfam" id="PF12708"/>
    </source>
</evidence>
<dbReference type="InterPro" id="IPR012334">
    <property type="entry name" value="Pectin_lyas_fold"/>
</dbReference>
<accession>A0A1M6DHU6</accession>
<dbReference type="Proteomes" id="UP000184510">
    <property type="component" value="Unassembled WGS sequence"/>
</dbReference>
<keyword evidence="4" id="KW-0106">Calcium</keyword>
<dbReference type="EMBL" id="FQYR01000002">
    <property type="protein sequence ID" value="SHI72578.1"/>
    <property type="molecule type" value="Genomic_DNA"/>
</dbReference>
<keyword evidence="3 5" id="KW-0732">Signal</keyword>
<evidence type="ECO:0000313" key="8">
    <source>
        <dbReference type="Proteomes" id="UP000184510"/>
    </source>
</evidence>
<proteinExistence type="predicted"/>
<sequence length="967" mass="105524">MLLNFNLLGVLTLTCVLSFSTQLQASYGLWEKKYGVDALVEGEDSDNDGITDFDERKAGTDPYDAESALAIDRQEIGGSKRYLLWPSAYGVSYQVEYNKSLSAETWESLGQVMTGDGGQLSLVLEGEEEEAAFYRVKTVSRLPEGTGVSSLDELPDSDQDGIADVHEYLMGADPVINAANVLHPSIIDSPVTKLRWQSEKGKIYQLYKRQSGGEWKTEGAKRKGSGQQITVIVEQDLGAEYLLDAEDLDSDGDGVTDWEEYEIGLDPFLATTDPRSGDDSAVVQQRLNVQTETVAVEIVDPVANVSDLSPAKIRVRRVGGGVDKISFTYAISGTAVPDTDYMALSGEAEIPFGGEYVDLEVQPLAQSQLTSFRTVYVNVQANGFHFDGSTVGKVHLIRELSLNVRDYGAVGDGYTDDTQAIQAAINALEADSSKNTLYFPAGKYRLATRKFGDETYYGRYKHLKLGETDLANRDLVIRGEPGAVLYSDVSPKRSHILVAMASFRSLAVYDISFEKSKTPLEAGPADGADGVSLVRVDSRDVYEIRFEDCTFNNCHGALATYGRGTDTRGNCKNLILQRCRVLNPYGTNTTDIGSHWGGGQQIVIRAWVKRAVYESCIFEGGGEDMSDHYYCPAGRLKDGCHFGNPLRLEFYNNIVRKMGVEAVFQTNKSTYMTTTEEAFEIPPADGTTVVSIQVMRESSSYVAGQLISIRRPHDGVTPGKNNIFRIVGYTDSSSQLSFVNDGYEGNDAPGTFMKKSKPVYLQVDSGNYADIRHNYVDGRLPHGAEYTNGAGIVLATKGRISDNVVVGFTTGLLCYQEAATPVFPGIDGVLMCNNFIEMRDPSQGSSGFKYGISTFSSGALISSNTIVSPISVKSTGIALRGNDTVVRDNIIQCVQKVVNGYYSDQRSTGILVGNESNLVNIMSNTTRNFDVGVGPSPNQWTLHYVSGHNSVDDEMSVDHHGLVDPEE</sequence>
<keyword evidence="7" id="KW-0456">Lyase</keyword>
<name>A0A1M6DHU6_9BACT</name>
<comment type="subcellular location">
    <subcellularLocation>
        <location evidence="1">Secreted</location>
    </subcellularLocation>
</comment>
<feature type="signal peptide" evidence="5">
    <location>
        <begin position="1"/>
        <end position="25"/>
    </location>
</feature>
<dbReference type="RefSeq" id="WP_143158123.1">
    <property type="nucleotide sequence ID" value="NZ_FQYR01000002.1"/>
</dbReference>
<dbReference type="STRING" id="1123071.SAMN02745181_0741"/>
<evidence type="ECO:0000256" key="2">
    <source>
        <dbReference type="ARBA" id="ARBA00022525"/>
    </source>
</evidence>
<evidence type="ECO:0000256" key="4">
    <source>
        <dbReference type="ARBA" id="ARBA00022837"/>
    </source>
</evidence>
<dbReference type="InterPro" id="IPR059100">
    <property type="entry name" value="TSP3_bac"/>
</dbReference>
<dbReference type="SUPFAM" id="SSF51126">
    <property type="entry name" value="Pectin lyase-like"/>
    <property type="match status" value="1"/>
</dbReference>
<keyword evidence="2" id="KW-0964">Secreted</keyword>
<evidence type="ECO:0000313" key="7">
    <source>
        <dbReference type="EMBL" id="SHI72578.1"/>
    </source>
</evidence>
<organism evidence="7 8">
    <name type="scientific">Rubritalea squalenifaciens DSM 18772</name>
    <dbReference type="NCBI Taxonomy" id="1123071"/>
    <lineage>
        <taxon>Bacteria</taxon>
        <taxon>Pseudomonadati</taxon>
        <taxon>Verrucomicrobiota</taxon>
        <taxon>Verrucomicrobiia</taxon>
        <taxon>Verrucomicrobiales</taxon>
        <taxon>Rubritaleaceae</taxon>
        <taxon>Rubritalea</taxon>
    </lineage>
</organism>
<keyword evidence="8" id="KW-1185">Reference proteome</keyword>